<evidence type="ECO:0000313" key="2">
    <source>
        <dbReference type="Proteomes" id="UP001324427"/>
    </source>
</evidence>
<reference evidence="1 2" key="1">
    <citation type="submission" date="2021-11" db="EMBL/GenBank/DDBJ databases">
        <title>Black yeast isolated from Biological Soil Crust.</title>
        <authorList>
            <person name="Kurbessoian T."/>
        </authorList>
    </citation>
    <scope>NUCLEOTIDE SEQUENCE [LARGE SCALE GENOMIC DNA]</scope>
    <source>
        <strain evidence="1 2">CCFEE 5522</strain>
    </source>
</reference>
<accession>A0AAV9JSP7</accession>
<protein>
    <submittedName>
        <fullName evidence="1">Uncharacterized protein</fullName>
    </submittedName>
</protein>
<name>A0AAV9JSP7_9PEZI</name>
<comment type="caution">
    <text evidence="1">The sequence shown here is derived from an EMBL/GenBank/DDBJ whole genome shotgun (WGS) entry which is preliminary data.</text>
</comment>
<dbReference type="EMBL" id="JAVFHQ010000007">
    <property type="protein sequence ID" value="KAK4548601.1"/>
    <property type="molecule type" value="Genomic_DNA"/>
</dbReference>
<dbReference type="Proteomes" id="UP001324427">
    <property type="component" value="Unassembled WGS sequence"/>
</dbReference>
<evidence type="ECO:0000313" key="1">
    <source>
        <dbReference type="EMBL" id="KAK4548601.1"/>
    </source>
</evidence>
<proteinExistence type="predicted"/>
<gene>
    <name evidence="1" type="ORF">LTR36_009511</name>
</gene>
<keyword evidence="2" id="KW-1185">Reference proteome</keyword>
<sequence length="194" mass="21253">MADSGETPRDIALLSLDDTADDEDDLATEGLQAFSPLCGECPKLEQLAVKWPKPGRGFWSKNDGLSAFLDCLTGLSSLKTLRLFTYLEDNEEVLAAALKSSTQALHLLEQGRAAQMQEQANKIFSKLSHVCPLLAVLAIDARRSDQDCGSPDVERHGFLRAQQTSMHGHTTVVGIPMEPHMIKHYASCCKILDD</sequence>
<organism evidence="1 2">
    <name type="scientific">Oleoguttula mirabilis</name>
    <dbReference type="NCBI Taxonomy" id="1507867"/>
    <lineage>
        <taxon>Eukaryota</taxon>
        <taxon>Fungi</taxon>
        <taxon>Dikarya</taxon>
        <taxon>Ascomycota</taxon>
        <taxon>Pezizomycotina</taxon>
        <taxon>Dothideomycetes</taxon>
        <taxon>Dothideomycetidae</taxon>
        <taxon>Mycosphaerellales</taxon>
        <taxon>Teratosphaeriaceae</taxon>
        <taxon>Oleoguttula</taxon>
    </lineage>
</organism>
<dbReference type="AlphaFoldDB" id="A0AAV9JSP7"/>